<organism evidence="1 2">
    <name type="scientific">Gemmatirosa kalamazoonensis</name>
    <dbReference type="NCBI Taxonomy" id="861299"/>
    <lineage>
        <taxon>Bacteria</taxon>
        <taxon>Pseudomonadati</taxon>
        <taxon>Gemmatimonadota</taxon>
        <taxon>Gemmatimonadia</taxon>
        <taxon>Gemmatimonadales</taxon>
        <taxon>Gemmatimonadaceae</taxon>
        <taxon>Gemmatirosa</taxon>
    </lineage>
</organism>
<dbReference type="HOGENOM" id="CLU_1608475_0_0_0"/>
<dbReference type="InParanoid" id="W0RTT0"/>
<proteinExistence type="predicted"/>
<geneLocation type="plasmid" evidence="1 2">
    <name>2</name>
</geneLocation>
<dbReference type="Proteomes" id="UP000019151">
    <property type="component" value="Plasmid 2"/>
</dbReference>
<name>W0RTT0_9BACT</name>
<keyword evidence="2" id="KW-1185">Reference proteome</keyword>
<evidence type="ECO:0000313" key="2">
    <source>
        <dbReference type="Proteomes" id="UP000019151"/>
    </source>
</evidence>
<keyword evidence="1" id="KW-0614">Plasmid</keyword>
<dbReference type="KEGG" id="gba:J421_6155"/>
<protein>
    <submittedName>
        <fullName evidence="1">Uncharacterized protein</fullName>
    </submittedName>
</protein>
<accession>W0RTT0</accession>
<dbReference type="RefSeq" id="WP_025414984.1">
    <property type="nucleotide sequence ID" value="NZ_CP007130.1"/>
</dbReference>
<gene>
    <name evidence="1" type="ORF">J421_6155</name>
</gene>
<evidence type="ECO:0000313" key="1">
    <source>
        <dbReference type="EMBL" id="AHG93690.1"/>
    </source>
</evidence>
<dbReference type="AlphaFoldDB" id="W0RTT0"/>
<reference evidence="1 2" key="1">
    <citation type="journal article" date="2014" name="Genome Announc.">
        <title>Genome Sequence and Methylome of Soil Bacterium Gemmatirosa kalamazoonensis KBS708T, a Member of the Rarely Cultivated Gemmatimonadetes Phylum.</title>
        <authorList>
            <person name="Debruyn J.M."/>
            <person name="Radosevich M."/>
            <person name="Wommack K.E."/>
            <person name="Polson S.W."/>
            <person name="Hauser L.J."/>
            <person name="Fawaz M.N."/>
            <person name="Korlach J."/>
            <person name="Tsai Y.C."/>
        </authorList>
    </citation>
    <scope>NUCLEOTIDE SEQUENCE [LARGE SCALE GENOMIC DNA]</scope>
    <source>
        <strain evidence="1 2">KBS708</strain>
        <plasmid evidence="2">Plasmid 2</plasmid>
    </source>
</reference>
<dbReference type="EMBL" id="CP007130">
    <property type="protein sequence ID" value="AHG93690.1"/>
    <property type="molecule type" value="Genomic_DNA"/>
</dbReference>
<sequence length="165" mass="18590">MRANVDVRQALELLAKLEPELVAHASTFAADTPWRDDGEALDRALLSGLTRLRVEVGRATFVYLRWHAERVHASTVTARAAGGTPEMGRVVSDADGRRWTVWEVAPNDLFGGASPRWLVFHSSVERRQTTDYPPDWRVRSEQALCELLMRADAARDRRSEAPRGR</sequence>